<reference evidence="1" key="1">
    <citation type="submission" date="2020-08" db="EMBL/GenBank/DDBJ databases">
        <title>Genome public.</title>
        <authorList>
            <person name="Liu C."/>
            <person name="Sun Q."/>
        </authorList>
    </citation>
    <scope>NUCLEOTIDE SEQUENCE</scope>
    <source>
        <strain evidence="1">NSJ-40</strain>
    </source>
</reference>
<protein>
    <submittedName>
        <fullName evidence="1">Uncharacterized protein</fullName>
    </submittedName>
</protein>
<sequence>METDEETAGGICPPCLIPFVPPVLPAALQLCRSESQKFRPAFAAFASAAILQQNGKPGIATHGKPGFCMLQSIGF</sequence>
<evidence type="ECO:0000313" key="2">
    <source>
        <dbReference type="Proteomes" id="UP000651482"/>
    </source>
</evidence>
<proteinExistence type="predicted"/>
<dbReference type="EMBL" id="JACRSN010000001">
    <property type="protein sequence ID" value="MBC8532472.1"/>
    <property type="molecule type" value="Genomic_DNA"/>
</dbReference>
<evidence type="ECO:0000313" key="1">
    <source>
        <dbReference type="EMBL" id="MBC8532472.1"/>
    </source>
</evidence>
<dbReference type="RefSeq" id="WP_249317893.1">
    <property type="nucleotide sequence ID" value="NZ_JACRSN010000001.1"/>
</dbReference>
<accession>A0A926HLU7</accession>
<dbReference type="Proteomes" id="UP000651482">
    <property type="component" value="Unassembled WGS sequence"/>
</dbReference>
<keyword evidence="2" id="KW-1185">Reference proteome</keyword>
<name>A0A926HLU7_9FIRM</name>
<comment type="caution">
    <text evidence="1">The sequence shown here is derived from an EMBL/GenBank/DDBJ whole genome shotgun (WGS) entry which is preliminary data.</text>
</comment>
<gene>
    <name evidence="1" type="ORF">IAG03_00350</name>
</gene>
<organism evidence="1 2">
    <name type="scientific">Yeguia hominis</name>
    <dbReference type="NCBI Taxonomy" id="2763662"/>
    <lineage>
        <taxon>Bacteria</taxon>
        <taxon>Bacillati</taxon>
        <taxon>Bacillota</taxon>
        <taxon>Clostridia</taxon>
        <taxon>Eubacteriales</taxon>
        <taxon>Yeguiaceae</taxon>
        <taxon>Yeguia</taxon>
    </lineage>
</organism>
<dbReference type="AlphaFoldDB" id="A0A926HLU7"/>